<reference evidence="2" key="1">
    <citation type="journal article" date="2018" name="DNA Res.">
        <title>Multiple hybrid de novo genome assembly of finger millet, an orphan allotetraploid crop.</title>
        <authorList>
            <person name="Hatakeyama M."/>
            <person name="Aluri S."/>
            <person name="Balachadran M.T."/>
            <person name="Sivarajan S.R."/>
            <person name="Patrignani A."/>
            <person name="Gruter S."/>
            <person name="Poveda L."/>
            <person name="Shimizu-Inatsugi R."/>
            <person name="Baeten J."/>
            <person name="Francoijs K.J."/>
            <person name="Nataraja K.N."/>
            <person name="Reddy Y.A.N."/>
            <person name="Phadnis S."/>
            <person name="Ravikumar R.L."/>
            <person name="Schlapbach R."/>
            <person name="Sreeman S.M."/>
            <person name="Shimizu K.K."/>
        </authorList>
    </citation>
    <scope>NUCLEOTIDE SEQUENCE</scope>
</reference>
<comment type="caution">
    <text evidence="2">The sequence shown here is derived from an EMBL/GenBank/DDBJ whole genome shotgun (WGS) entry which is preliminary data.</text>
</comment>
<protein>
    <submittedName>
        <fullName evidence="2">Uncharacterized protein</fullName>
    </submittedName>
</protein>
<dbReference type="EMBL" id="BQKI01000013">
    <property type="protein sequence ID" value="GJN06703.1"/>
    <property type="molecule type" value="Genomic_DNA"/>
</dbReference>
<dbReference type="AlphaFoldDB" id="A0AAV5D6Z4"/>
<gene>
    <name evidence="2" type="primary">ga24459</name>
    <name evidence="2" type="ORF">PR202_ga24459</name>
</gene>
<evidence type="ECO:0000256" key="1">
    <source>
        <dbReference type="SAM" id="Phobius"/>
    </source>
</evidence>
<keyword evidence="1" id="KW-1133">Transmembrane helix</keyword>
<feature type="transmembrane region" description="Helical" evidence="1">
    <location>
        <begin position="105"/>
        <end position="128"/>
    </location>
</feature>
<evidence type="ECO:0000313" key="2">
    <source>
        <dbReference type="EMBL" id="GJN06703.1"/>
    </source>
</evidence>
<keyword evidence="1" id="KW-0472">Membrane</keyword>
<accession>A0AAV5D6Z4</accession>
<reference evidence="2" key="2">
    <citation type="submission" date="2021-12" db="EMBL/GenBank/DDBJ databases">
        <title>Resequencing data analysis of finger millet.</title>
        <authorList>
            <person name="Hatakeyama M."/>
            <person name="Aluri S."/>
            <person name="Balachadran M.T."/>
            <person name="Sivarajan S.R."/>
            <person name="Poveda L."/>
            <person name="Shimizu-Inatsugi R."/>
            <person name="Schlapbach R."/>
            <person name="Sreeman S.M."/>
            <person name="Shimizu K.K."/>
        </authorList>
    </citation>
    <scope>NUCLEOTIDE SEQUENCE</scope>
</reference>
<keyword evidence="3" id="KW-1185">Reference proteome</keyword>
<name>A0AAV5D6Z4_ELECO</name>
<sequence length="191" mass="20696">MMANGKLQKQALLPPRSPFPTAAAPYADHGLITRPQGALPHRHAGHGHGHHRALASESFIEEQPSWLDDLLKRACRDNGLRHLIGPSWTPRSSAAISFACSIGRLLLVLVLRCLVALMALIATGGQYAQRSRVRPKLHIILQRAREKSPGIAGSTSVATTPVAVICIKKGEVQLECVNNHGSDLYSLRLCT</sequence>
<organism evidence="2 3">
    <name type="scientific">Eleusine coracana subsp. coracana</name>
    <dbReference type="NCBI Taxonomy" id="191504"/>
    <lineage>
        <taxon>Eukaryota</taxon>
        <taxon>Viridiplantae</taxon>
        <taxon>Streptophyta</taxon>
        <taxon>Embryophyta</taxon>
        <taxon>Tracheophyta</taxon>
        <taxon>Spermatophyta</taxon>
        <taxon>Magnoliopsida</taxon>
        <taxon>Liliopsida</taxon>
        <taxon>Poales</taxon>
        <taxon>Poaceae</taxon>
        <taxon>PACMAD clade</taxon>
        <taxon>Chloridoideae</taxon>
        <taxon>Cynodonteae</taxon>
        <taxon>Eleusininae</taxon>
        <taxon>Eleusine</taxon>
    </lineage>
</organism>
<dbReference type="PANTHER" id="PTHR46835:SF8">
    <property type="entry name" value="BZIP TRANSCRIPTION FACTOR FAMILY PROTEIN, EXPRESSED"/>
    <property type="match status" value="1"/>
</dbReference>
<proteinExistence type="predicted"/>
<keyword evidence="1" id="KW-0812">Transmembrane</keyword>
<dbReference type="Proteomes" id="UP001054889">
    <property type="component" value="Unassembled WGS sequence"/>
</dbReference>
<dbReference type="PANTHER" id="PTHR46835">
    <property type="entry name" value="BASIC-LEUCINE ZIPPER (BZIP) TRANSCRIPTION FACTOR FAMILY PROTEIN-RELATED"/>
    <property type="match status" value="1"/>
</dbReference>
<evidence type="ECO:0000313" key="3">
    <source>
        <dbReference type="Proteomes" id="UP001054889"/>
    </source>
</evidence>
<dbReference type="InterPro" id="IPR044797">
    <property type="entry name" value="At4g06598-like"/>
</dbReference>